<feature type="transmembrane region" description="Helical" evidence="2">
    <location>
        <begin position="122"/>
        <end position="142"/>
    </location>
</feature>
<dbReference type="Proteomes" id="UP001265746">
    <property type="component" value="Unassembled WGS sequence"/>
</dbReference>
<comment type="caution">
    <text evidence="3">The sequence shown here is derived from an EMBL/GenBank/DDBJ whole genome shotgun (WGS) entry which is preliminary data.</text>
</comment>
<dbReference type="EMBL" id="JAUJFL010000003">
    <property type="protein sequence ID" value="KAK2607965.1"/>
    <property type="molecule type" value="Genomic_DNA"/>
</dbReference>
<dbReference type="PANTHER" id="PTHR35394">
    <property type="entry name" value="DUF3176 DOMAIN-CONTAINING PROTEIN"/>
    <property type="match status" value="1"/>
</dbReference>
<feature type="transmembrane region" description="Helical" evidence="2">
    <location>
        <begin position="579"/>
        <end position="601"/>
    </location>
</feature>
<evidence type="ECO:0000256" key="1">
    <source>
        <dbReference type="SAM" id="MobiDB-lite"/>
    </source>
</evidence>
<dbReference type="PANTHER" id="PTHR35394:SF6">
    <property type="entry name" value="DUF3176 DOMAIN-CONTAINING PROTEIN"/>
    <property type="match status" value="1"/>
</dbReference>
<feature type="compositionally biased region" description="Low complexity" evidence="1">
    <location>
        <begin position="1"/>
        <end position="12"/>
    </location>
</feature>
<feature type="transmembrane region" description="Helical" evidence="2">
    <location>
        <begin position="154"/>
        <end position="179"/>
    </location>
</feature>
<accession>A0AAD9SIC8</accession>
<evidence type="ECO:0000256" key="2">
    <source>
        <dbReference type="SAM" id="Phobius"/>
    </source>
</evidence>
<keyword evidence="2" id="KW-0812">Transmembrane</keyword>
<feature type="transmembrane region" description="Helical" evidence="2">
    <location>
        <begin position="221"/>
        <end position="240"/>
    </location>
</feature>
<keyword evidence="2" id="KW-0472">Membrane</keyword>
<evidence type="ECO:0008006" key="5">
    <source>
        <dbReference type="Google" id="ProtNLM"/>
    </source>
</evidence>
<feature type="region of interest" description="Disordered" evidence="1">
    <location>
        <begin position="1"/>
        <end position="35"/>
    </location>
</feature>
<dbReference type="Pfam" id="PF11374">
    <property type="entry name" value="DUF3176"/>
    <property type="match status" value="1"/>
</dbReference>
<name>A0AAD9SIC8_PHOAM</name>
<keyword evidence="4" id="KW-1185">Reference proteome</keyword>
<proteinExistence type="predicted"/>
<evidence type="ECO:0000313" key="3">
    <source>
        <dbReference type="EMBL" id="KAK2607965.1"/>
    </source>
</evidence>
<gene>
    <name evidence="3" type="ORF">N8I77_006604</name>
</gene>
<evidence type="ECO:0000313" key="4">
    <source>
        <dbReference type="Proteomes" id="UP001265746"/>
    </source>
</evidence>
<feature type="compositionally biased region" description="Low complexity" evidence="1">
    <location>
        <begin position="22"/>
        <end position="35"/>
    </location>
</feature>
<feature type="region of interest" description="Disordered" evidence="1">
    <location>
        <begin position="76"/>
        <end position="96"/>
    </location>
</feature>
<keyword evidence="2" id="KW-1133">Transmembrane helix</keyword>
<protein>
    <recommendedName>
        <fullName evidence="5">DUF3176 domain containing protein</fullName>
    </recommendedName>
</protein>
<reference evidence="3" key="1">
    <citation type="submission" date="2023-06" db="EMBL/GenBank/DDBJ databases">
        <authorList>
            <person name="Noh H."/>
        </authorList>
    </citation>
    <scope>NUCLEOTIDE SEQUENCE</scope>
    <source>
        <strain evidence="3">DUCC20226</strain>
    </source>
</reference>
<dbReference type="InterPro" id="IPR021514">
    <property type="entry name" value="DUF3176"/>
</dbReference>
<dbReference type="AlphaFoldDB" id="A0AAD9SIC8"/>
<organism evidence="3 4">
    <name type="scientific">Phomopsis amygdali</name>
    <name type="common">Fusicoccum amygdali</name>
    <dbReference type="NCBI Taxonomy" id="1214568"/>
    <lineage>
        <taxon>Eukaryota</taxon>
        <taxon>Fungi</taxon>
        <taxon>Dikarya</taxon>
        <taxon>Ascomycota</taxon>
        <taxon>Pezizomycotina</taxon>
        <taxon>Sordariomycetes</taxon>
        <taxon>Sordariomycetidae</taxon>
        <taxon>Diaporthales</taxon>
        <taxon>Diaporthaceae</taxon>
        <taxon>Diaporthe</taxon>
    </lineage>
</organism>
<sequence>MEHHQQYPQPYQGQTRHTRFPSDSNSSEQSDESVFSGFTSYDPAAVYLTSDYFAPKSNNITEQTVRLDGVSSTEFRAQNPAWNSDHKSNDSKAETRKSRLSSLANLRGVKIPRKTGSWTWEVIAMLLAVGAVASIIALLARYDRRPLPSWPYEITLNALIAVLTTIANASMAVPLSSGLGQLKWERMKKGYAPLADMEVLDEASRGAWGAVNMLRRLRGGLFGSLGAIAVIVALFLSPFAQQVIIYRTLPLESDSGATNYRAMNFTVALPSVDSAVPFVPVLPIKSAVYNGLFAENNKPWTSLPVSCETGNCTWEPFDTLAVCNSCVDMTPYLQRDCASGDEDCGWKLMSGPVLNKSDVFSMTSQFPSTDGGAPWSNIMKLTFMGTESNTAEAGNVQPWARQCTLSACVQTIQSHIINGNLVENVMHKVENNTVMTSSSFITDLAPITITADATYNTSSPAAPYVLSAEAMLGIQSWFAQLFANGSATRTDSVINTTLTSAANAPIAVNLTVGISSGATFFDTDIVQAFYWNYYEYPSGLDMLMNDLGVSLTVAFRSLWGAEAINGTAFTNESFVYVRWGFITPLILSVLLTAAFLAQAIYRSWRCGAKLWKSSVLAVLFHGLEDDVREKFADVGEFQLQRRIARDVKVRLDEGVAAGGLLRAERVY</sequence>
<feature type="compositionally biased region" description="Basic and acidic residues" evidence="1">
    <location>
        <begin position="84"/>
        <end position="96"/>
    </location>
</feature>